<reference evidence="2" key="2">
    <citation type="submission" date="2020-09" db="EMBL/GenBank/DDBJ databases">
        <authorList>
            <person name="Sun Q."/>
            <person name="Zhou Y."/>
        </authorList>
    </citation>
    <scope>NUCLEOTIDE SEQUENCE</scope>
    <source>
        <strain evidence="2">CGMCC 1.12195</strain>
    </source>
</reference>
<dbReference type="EMBL" id="BMER01000003">
    <property type="protein sequence ID" value="GGG93868.1"/>
    <property type="molecule type" value="Genomic_DNA"/>
</dbReference>
<keyword evidence="1" id="KW-0472">Membrane</keyword>
<evidence type="ECO:0008006" key="4">
    <source>
        <dbReference type="Google" id="ProtNLM"/>
    </source>
</evidence>
<evidence type="ECO:0000256" key="1">
    <source>
        <dbReference type="SAM" id="Phobius"/>
    </source>
</evidence>
<sequence>MITAIITHIVGYFNYFFTYKFKHMIYGITLILLSIIAVPSLILSRKPNAAELLEKVAPFQGWIGLVFCFFGIWGILQAMLNLGWLTSAPIWWATLLAGSVVQAGLGFMLGYPLISKLFLSNSVTAREKAERLRARVAPQQGRLGVVGILVGAWMVIASFIVVVA</sequence>
<organism evidence="2 3">
    <name type="scientific">Parapedobacter pyrenivorans</name>
    <dbReference type="NCBI Taxonomy" id="1305674"/>
    <lineage>
        <taxon>Bacteria</taxon>
        <taxon>Pseudomonadati</taxon>
        <taxon>Bacteroidota</taxon>
        <taxon>Sphingobacteriia</taxon>
        <taxon>Sphingobacteriales</taxon>
        <taxon>Sphingobacteriaceae</taxon>
        <taxon>Parapedobacter</taxon>
    </lineage>
</organism>
<feature type="transmembrane region" description="Helical" evidence="1">
    <location>
        <begin position="90"/>
        <end position="114"/>
    </location>
</feature>
<keyword evidence="1" id="KW-0812">Transmembrane</keyword>
<protein>
    <recommendedName>
        <fullName evidence="4">DUF2269 family protein</fullName>
    </recommendedName>
</protein>
<proteinExistence type="predicted"/>
<dbReference type="Proteomes" id="UP000660862">
    <property type="component" value="Unassembled WGS sequence"/>
</dbReference>
<reference evidence="2" key="1">
    <citation type="journal article" date="2014" name="Int. J. Syst. Evol. Microbiol.">
        <title>Complete genome sequence of Corynebacterium casei LMG S-19264T (=DSM 44701T), isolated from a smear-ripened cheese.</title>
        <authorList>
            <consortium name="US DOE Joint Genome Institute (JGI-PGF)"/>
            <person name="Walter F."/>
            <person name="Albersmeier A."/>
            <person name="Kalinowski J."/>
            <person name="Ruckert C."/>
        </authorList>
    </citation>
    <scope>NUCLEOTIDE SEQUENCE</scope>
    <source>
        <strain evidence="2">CGMCC 1.12195</strain>
    </source>
</reference>
<keyword evidence="1" id="KW-1133">Transmembrane helix</keyword>
<dbReference type="AlphaFoldDB" id="A0A917HY93"/>
<keyword evidence="3" id="KW-1185">Reference proteome</keyword>
<feature type="transmembrane region" description="Helical" evidence="1">
    <location>
        <begin position="63"/>
        <end position="84"/>
    </location>
</feature>
<evidence type="ECO:0000313" key="2">
    <source>
        <dbReference type="EMBL" id="GGG93868.1"/>
    </source>
</evidence>
<accession>A0A917HY93</accession>
<evidence type="ECO:0000313" key="3">
    <source>
        <dbReference type="Proteomes" id="UP000660862"/>
    </source>
</evidence>
<comment type="caution">
    <text evidence="2">The sequence shown here is derived from an EMBL/GenBank/DDBJ whole genome shotgun (WGS) entry which is preliminary data.</text>
</comment>
<gene>
    <name evidence="2" type="ORF">GCM10007415_31110</name>
</gene>
<feature type="transmembrane region" description="Helical" evidence="1">
    <location>
        <begin position="143"/>
        <end position="163"/>
    </location>
</feature>
<feature type="transmembrane region" description="Helical" evidence="1">
    <location>
        <begin position="24"/>
        <end position="43"/>
    </location>
</feature>
<name>A0A917HY93_9SPHI</name>